<dbReference type="Pfam" id="PF08059">
    <property type="entry name" value="SEP"/>
    <property type="match status" value="1"/>
</dbReference>
<evidence type="ECO:0000256" key="1">
    <source>
        <dbReference type="SAM" id="MobiDB-lite"/>
    </source>
</evidence>
<dbReference type="PANTHER" id="PTHR23333:SF20">
    <property type="entry name" value="NSFL1 COFACTOR P47"/>
    <property type="match status" value="1"/>
</dbReference>
<feature type="region of interest" description="Disordered" evidence="1">
    <location>
        <begin position="239"/>
        <end position="266"/>
    </location>
</feature>
<gene>
    <name evidence="4" type="ORF">GSOID_T00000624001</name>
</gene>
<evidence type="ECO:0000259" key="2">
    <source>
        <dbReference type="PROSITE" id="PS50033"/>
    </source>
</evidence>
<dbReference type="GO" id="GO:0007030">
    <property type="term" value="P:Golgi organization"/>
    <property type="evidence" value="ECO:0007669"/>
    <property type="project" value="TreeGrafter"/>
</dbReference>
<dbReference type="SUPFAM" id="SSF46934">
    <property type="entry name" value="UBA-like"/>
    <property type="match status" value="1"/>
</dbReference>
<dbReference type="GO" id="GO:0005829">
    <property type="term" value="C:cytosol"/>
    <property type="evidence" value="ECO:0007669"/>
    <property type="project" value="TreeGrafter"/>
</dbReference>
<dbReference type="GO" id="GO:0061025">
    <property type="term" value="P:membrane fusion"/>
    <property type="evidence" value="ECO:0007669"/>
    <property type="project" value="TreeGrafter"/>
</dbReference>
<dbReference type="InterPro" id="IPR001012">
    <property type="entry name" value="UBX_dom"/>
</dbReference>
<dbReference type="SMART" id="SM00553">
    <property type="entry name" value="SEP"/>
    <property type="match status" value="1"/>
</dbReference>
<dbReference type="FunCoup" id="E4WS89">
    <property type="interactions" value="790"/>
</dbReference>
<evidence type="ECO:0000313" key="4">
    <source>
        <dbReference type="EMBL" id="CBY20622.1"/>
    </source>
</evidence>
<dbReference type="CDD" id="cd14348">
    <property type="entry name" value="UBA_p47"/>
    <property type="match status" value="1"/>
</dbReference>
<feature type="domain" description="UBX" evidence="2">
    <location>
        <begin position="272"/>
        <end position="347"/>
    </location>
</feature>
<dbReference type="EMBL" id="FN653015">
    <property type="protein sequence ID" value="CBY20622.1"/>
    <property type="molecule type" value="Genomic_DNA"/>
</dbReference>
<protein>
    <submittedName>
        <fullName evidence="4">Uncharacterized protein</fullName>
    </submittedName>
</protein>
<dbReference type="Pfam" id="PF00789">
    <property type="entry name" value="UBX"/>
    <property type="match status" value="1"/>
</dbReference>
<feature type="domain" description="SEP" evidence="3">
    <location>
        <begin position="166"/>
        <end position="229"/>
    </location>
</feature>
<proteinExistence type="predicted"/>
<dbReference type="GO" id="GO:0043161">
    <property type="term" value="P:proteasome-mediated ubiquitin-dependent protein catabolic process"/>
    <property type="evidence" value="ECO:0007669"/>
    <property type="project" value="TreeGrafter"/>
</dbReference>
<dbReference type="SUPFAM" id="SSF102848">
    <property type="entry name" value="NSFL1 (p97 ATPase) cofactor p47, SEP domain"/>
    <property type="match status" value="1"/>
</dbReference>
<feature type="compositionally biased region" description="Basic and acidic residues" evidence="1">
    <location>
        <begin position="148"/>
        <end position="168"/>
    </location>
</feature>
<dbReference type="AlphaFoldDB" id="E4WS89"/>
<dbReference type="GO" id="GO:0000045">
    <property type="term" value="P:autophagosome assembly"/>
    <property type="evidence" value="ECO:0007669"/>
    <property type="project" value="TreeGrafter"/>
</dbReference>
<dbReference type="Gene3D" id="3.30.420.210">
    <property type="entry name" value="SEP domain"/>
    <property type="match status" value="1"/>
</dbReference>
<keyword evidence="5" id="KW-1185">Reference proteome</keyword>
<dbReference type="GO" id="GO:0005634">
    <property type="term" value="C:nucleus"/>
    <property type="evidence" value="ECO:0007669"/>
    <property type="project" value="TreeGrafter"/>
</dbReference>
<dbReference type="PANTHER" id="PTHR23333">
    <property type="entry name" value="UBX DOMAIN CONTAINING PROTEIN"/>
    <property type="match status" value="1"/>
</dbReference>
<organism evidence="4">
    <name type="scientific">Oikopleura dioica</name>
    <name type="common">Tunicate</name>
    <dbReference type="NCBI Taxonomy" id="34765"/>
    <lineage>
        <taxon>Eukaryota</taxon>
        <taxon>Metazoa</taxon>
        <taxon>Chordata</taxon>
        <taxon>Tunicata</taxon>
        <taxon>Appendicularia</taxon>
        <taxon>Copelata</taxon>
        <taxon>Oikopleuridae</taxon>
        <taxon>Oikopleura</taxon>
    </lineage>
</organism>
<sequence length="349" mass="38228">MSDQAVSEFMSITGCSDTARAKFFLDAAHGDVSAAIANFFDAGGNDAQIEEPMVQEPAAAQSEPVAAPRLAGVSLQGGSHRGNDGPREFSVGGEKSGLAVMKNENEDKNQDNNSYVKSLFKRAQETAGATDEDPAMRTERFAGGGHKLGGEGHPSQRIEKPKPKEPEKVKLTMWKDGFTINEEEIRLYNDPKNKEFLDQITSGKLPMELVKFGTEVALEMEDRREDDYEANKPKPVFQAYTGSGNRLGSSEPGPSIPAPKAPEKESLVNIDESKSKTKLRFRLASGKQLVQEFNQDHTILDLKKFCDPHAGGRTYELRSGYPPKPLDLTSNSSLVDAKLLNETVIQRLL</sequence>
<dbReference type="InterPro" id="IPR012989">
    <property type="entry name" value="SEP_domain"/>
</dbReference>
<dbReference type="Gene3D" id="3.10.20.90">
    <property type="entry name" value="Phosphatidylinositol 3-kinase Catalytic Subunit, Chain A, domain 1"/>
    <property type="match status" value="1"/>
</dbReference>
<dbReference type="GO" id="GO:0031468">
    <property type="term" value="P:nuclear membrane reassembly"/>
    <property type="evidence" value="ECO:0007669"/>
    <property type="project" value="TreeGrafter"/>
</dbReference>
<dbReference type="Gene3D" id="1.10.8.10">
    <property type="entry name" value="DNA helicase RuvA subunit, C-terminal domain"/>
    <property type="match status" value="1"/>
</dbReference>
<accession>E4WS89</accession>
<evidence type="ECO:0000259" key="3">
    <source>
        <dbReference type="PROSITE" id="PS51399"/>
    </source>
</evidence>
<dbReference type="OrthoDB" id="25887at2759"/>
<dbReference type="Pfam" id="PF14555">
    <property type="entry name" value="UBA_4"/>
    <property type="match status" value="1"/>
</dbReference>
<feature type="region of interest" description="Disordered" evidence="1">
    <location>
        <begin position="143"/>
        <end position="168"/>
    </location>
</feature>
<name>E4WS89_OIKDI</name>
<dbReference type="InterPro" id="IPR029071">
    <property type="entry name" value="Ubiquitin-like_domsf"/>
</dbReference>
<evidence type="ECO:0000313" key="5">
    <source>
        <dbReference type="Proteomes" id="UP000001307"/>
    </source>
</evidence>
<dbReference type="SMART" id="SM00166">
    <property type="entry name" value="UBX"/>
    <property type="match status" value="1"/>
</dbReference>
<dbReference type="PROSITE" id="PS50033">
    <property type="entry name" value="UBX"/>
    <property type="match status" value="1"/>
</dbReference>
<dbReference type="InParanoid" id="E4WS89"/>
<dbReference type="InterPro" id="IPR036241">
    <property type="entry name" value="NSFL1C_SEP_dom_sf"/>
</dbReference>
<dbReference type="PROSITE" id="PS51399">
    <property type="entry name" value="SEP"/>
    <property type="match status" value="1"/>
</dbReference>
<dbReference type="GO" id="GO:0043130">
    <property type="term" value="F:ubiquitin binding"/>
    <property type="evidence" value="ECO:0007669"/>
    <property type="project" value="TreeGrafter"/>
</dbReference>
<dbReference type="SUPFAM" id="SSF54236">
    <property type="entry name" value="Ubiquitin-like"/>
    <property type="match status" value="1"/>
</dbReference>
<dbReference type="Proteomes" id="UP000001307">
    <property type="component" value="Unassembled WGS sequence"/>
</dbReference>
<reference evidence="4" key="1">
    <citation type="journal article" date="2010" name="Science">
        <title>Plasticity of animal genome architecture unmasked by rapid evolution of a pelagic tunicate.</title>
        <authorList>
            <person name="Denoeud F."/>
            <person name="Henriet S."/>
            <person name="Mungpakdee S."/>
            <person name="Aury J.M."/>
            <person name="Da Silva C."/>
            <person name="Brinkmann H."/>
            <person name="Mikhaleva J."/>
            <person name="Olsen L.C."/>
            <person name="Jubin C."/>
            <person name="Canestro C."/>
            <person name="Bouquet J.M."/>
            <person name="Danks G."/>
            <person name="Poulain J."/>
            <person name="Campsteijn C."/>
            <person name="Adamski M."/>
            <person name="Cross I."/>
            <person name="Yadetie F."/>
            <person name="Muffato M."/>
            <person name="Louis A."/>
            <person name="Butcher S."/>
            <person name="Tsagkogeorga G."/>
            <person name="Konrad A."/>
            <person name="Singh S."/>
            <person name="Jensen M.F."/>
            <person name="Cong E.H."/>
            <person name="Eikeseth-Otteraa H."/>
            <person name="Noel B."/>
            <person name="Anthouard V."/>
            <person name="Porcel B.M."/>
            <person name="Kachouri-Lafond R."/>
            <person name="Nishino A."/>
            <person name="Ugolini M."/>
            <person name="Chourrout P."/>
            <person name="Nishida H."/>
            <person name="Aasland R."/>
            <person name="Huzurbazar S."/>
            <person name="Westhof E."/>
            <person name="Delsuc F."/>
            <person name="Lehrach H."/>
            <person name="Reinhardt R."/>
            <person name="Weissenbach J."/>
            <person name="Roy S.W."/>
            <person name="Artiguenave F."/>
            <person name="Postlethwait J.H."/>
            <person name="Manak J.R."/>
            <person name="Thompson E.M."/>
            <person name="Jaillon O."/>
            <person name="Du Pasquier L."/>
            <person name="Boudinot P."/>
            <person name="Liberles D.A."/>
            <person name="Volff J.N."/>
            <person name="Philippe H."/>
            <person name="Lenhard B."/>
            <person name="Roest Crollius H."/>
            <person name="Wincker P."/>
            <person name="Chourrout D."/>
        </authorList>
    </citation>
    <scope>NUCLEOTIDE SEQUENCE [LARGE SCALE GENOMIC DNA]</scope>
</reference>
<dbReference type="InterPro" id="IPR009060">
    <property type="entry name" value="UBA-like_sf"/>
</dbReference>